<comment type="similarity">
    <text evidence="2 6">Belongs to the FPP/GGPP synthase family.</text>
</comment>
<reference evidence="7 8" key="1">
    <citation type="submission" date="2017-03" db="EMBL/GenBank/DDBJ databases">
        <title>Draft Genome sequence of Marispirochaeta sp. strain JC444.</title>
        <authorList>
            <person name="Shivani Y."/>
            <person name="Subhash Y."/>
            <person name="Sasikala C."/>
            <person name="Ramana C."/>
        </authorList>
    </citation>
    <scope>NUCLEOTIDE SEQUENCE [LARGE SCALE GENOMIC DNA]</scope>
    <source>
        <strain evidence="7 8">JC444</strain>
    </source>
</reference>
<keyword evidence="8" id="KW-1185">Reference proteome</keyword>
<dbReference type="InterPro" id="IPR008949">
    <property type="entry name" value="Isoprenoid_synthase_dom_sf"/>
</dbReference>
<evidence type="ECO:0000256" key="6">
    <source>
        <dbReference type="RuleBase" id="RU004466"/>
    </source>
</evidence>
<evidence type="ECO:0000313" key="8">
    <source>
        <dbReference type="Proteomes" id="UP000192343"/>
    </source>
</evidence>
<comment type="cofactor">
    <cofactor evidence="1">
        <name>Mg(2+)</name>
        <dbReference type="ChEBI" id="CHEBI:18420"/>
    </cofactor>
</comment>
<accession>A0A1Y1RYE5</accession>
<sequence length="439" mass="47469">MPSSAGSLPSPLPGSRSSCALCSSSPECSAGVSSGSSSQPLLCWAVPVEASVWITMYFPSWAGNGAPCRWYSVTICTAANRLTRRKSVNTTVRSDYMPHPGAEHRLQDASFSTASSAFLGDILGTPRMAGELDNVRSIILDSAAESAALIRESLGEMINAGGKLLRPALVLLAGWYGGKNQETLGALAASVEMLHMATLVHDDVLDDAPTRRGKPALHVTVGAKAAILIGDYLFARCFTLLDSLKNREIGLHAARAVERICDGEIRQDTERYSLDVSMRSYLRRIFAKTAVLITASMELGAEHGEASPEDVQRFRRIGYNLGMGFQVVDDLLDFTGTENRTGKPLGRDLSAGIFTAPVIYTLAGPRGRDLRELLASPPYKRRDRDAAVSLILKGDGIEQSRRLAKSYTRRALKEIESLEKGETRNLLAALADSLLVREI</sequence>
<dbReference type="STRING" id="1963862.B4O97_08110"/>
<evidence type="ECO:0000256" key="4">
    <source>
        <dbReference type="ARBA" id="ARBA00022723"/>
    </source>
</evidence>
<keyword evidence="5" id="KW-0460">Magnesium</keyword>
<dbReference type="GO" id="GO:0004659">
    <property type="term" value="F:prenyltransferase activity"/>
    <property type="evidence" value="ECO:0007669"/>
    <property type="project" value="InterPro"/>
</dbReference>
<protein>
    <recommendedName>
        <fullName evidence="9">Polyprenyl synthetase family protein</fullName>
    </recommendedName>
</protein>
<dbReference type="SUPFAM" id="SSF48576">
    <property type="entry name" value="Terpenoid synthases"/>
    <property type="match status" value="1"/>
</dbReference>
<dbReference type="PROSITE" id="PS00723">
    <property type="entry name" value="POLYPRENYL_SYNTHASE_1"/>
    <property type="match status" value="1"/>
</dbReference>
<dbReference type="Gene3D" id="1.10.600.10">
    <property type="entry name" value="Farnesyl Diphosphate Synthase"/>
    <property type="match status" value="1"/>
</dbReference>
<proteinExistence type="inferred from homology"/>
<evidence type="ECO:0000256" key="3">
    <source>
        <dbReference type="ARBA" id="ARBA00022679"/>
    </source>
</evidence>
<dbReference type="InterPro" id="IPR000092">
    <property type="entry name" value="Polyprenyl_synt"/>
</dbReference>
<evidence type="ECO:0000256" key="2">
    <source>
        <dbReference type="ARBA" id="ARBA00006706"/>
    </source>
</evidence>
<evidence type="ECO:0008006" key="9">
    <source>
        <dbReference type="Google" id="ProtNLM"/>
    </source>
</evidence>
<dbReference type="PANTHER" id="PTHR12001">
    <property type="entry name" value="GERANYLGERANYL PYROPHOSPHATE SYNTHASE"/>
    <property type="match status" value="1"/>
</dbReference>
<dbReference type="GO" id="GO:0046872">
    <property type="term" value="F:metal ion binding"/>
    <property type="evidence" value="ECO:0007669"/>
    <property type="project" value="UniProtKB-KW"/>
</dbReference>
<dbReference type="PROSITE" id="PS00444">
    <property type="entry name" value="POLYPRENYL_SYNTHASE_2"/>
    <property type="match status" value="1"/>
</dbReference>
<name>A0A1Y1RYE5_9SPIO</name>
<evidence type="ECO:0000256" key="1">
    <source>
        <dbReference type="ARBA" id="ARBA00001946"/>
    </source>
</evidence>
<dbReference type="InterPro" id="IPR033749">
    <property type="entry name" value="Polyprenyl_synt_CS"/>
</dbReference>
<dbReference type="CDD" id="cd00685">
    <property type="entry name" value="Trans_IPPS_HT"/>
    <property type="match status" value="1"/>
</dbReference>
<dbReference type="GO" id="GO:0008299">
    <property type="term" value="P:isoprenoid biosynthetic process"/>
    <property type="evidence" value="ECO:0007669"/>
    <property type="project" value="InterPro"/>
</dbReference>
<keyword evidence="3 6" id="KW-0808">Transferase</keyword>
<keyword evidence="4" id="KW-0479">Metal-binding</keyword>
<dbReference type="SFLD" id="SFLDS00005">
    <property type="entry name" value="Isoprenoid_Synthase_Type_I"/>
    <property type="match status" value="1"/>
</dbReference>
<evidence type="ECO:0000313" key="7">
    <source>
        <dbReference type="EMBL" id="ORC35599.1"/>
    </source>
</evidence>
<organism evidence="7 8">
    <name type="scientific">Marispirochaeta aestuarii</name>
    <dbReference type="NCBI Taxonomy" id="1963862"/>
    <lineage>
        <taxon>Bacteria</taxon>
        <taxon>Pseudomonadati</taxon>
        <taxon>Spirochaetota</taxon>
        <taxon>Spirochaetia</taxon>
        <taxon>Spirochaetales</taxon>
        <taxon>Spirochaetaceae</taxon>
        <taxon>Marispirochaeta</taxon>
    </lineage>
</organism>
<comment type="caution">
    <text evidence="7">The sequence shown here is derived from an EMBL/GenBank/DDBJ whole genome shotgun (WGS) entry which is preliminary data.</text>
</comment>
<dbReference type="PANTHER" id="PTHR12001:SF69">
    <property type="entry name" value="ALL TRANS-POLYPRENYL-DIPHOSPHATE SYNTHASE PDSS1"/>
    <property type="match status" value="1"/>
</dbReference>
<evidence type="ECO:0000256" key="5">
    <source>
        <dbReference type="ARBA" id="ARBA00022842"/>
    </source>
</evidence>
<dbReference type="Proteomes" id="UP000192343">
    <property type="component" value="Unassembled WGS sequence"/>
</dbReference>
<dbReference type="Pfam" id="PF00348">
    <property type="entry name" value="polyprenyl_synt"/>
    <property type="match status" value="1"/>
</dbReference>
<dbReference type="EMBL" id="MWQY01000008">
    <property type="protein sequence ID" value="ORC35599.1"/>
    <property type="molecule type" value="Genomic_DNA"/>
</dbReference>
<gene>
    <name evidence="7" type="ORF">B4O97_08110</name>
</gene>
<dbReference type="AlphaFoldDB" id="A0A1Y1RYE5"/>